<feature type="domain" description="Trafficking protein particle complex subunit 13 middle" evidence="4">
    <location>
        <begin position="125"/>
        <end position="264"/>
    </location>
</feature>
<evidence type="ECO:0000259" key="4">
    <source>
        <dbReference type="Pfam" id="PF23647"/>
    </source>
</evidence>
<comment type="similarity">
    <text evidence="1">Belongs to the TRAPPC13 family.</text>
</comment>
<dbReference type="OrthoDB" id="10250284at2759"/>
<evidence type="ECO:0000256" key="1">
    <source>
        <dbReference type="ARBA" id="ARBA00010785"/>
    </source>
</evidence>
<evidence type="ECO:0000259" key="3">
    <source>
        <dbReference type="Pfam" id="PF23643"/>
    </source>
</evidence>
<evidence type="ECO:0000313" key="6">
    <source>
        <dbReference type="Proteomes" id="UP001150907"/>
    </source>
</evidence>
<dbReference type="GO" id="GO:1990072">
    <property type="term" value="C:TRAPPIII protein complex"/>
    <property type="evidence" value="ECO:0007669"/>
    <property type="project" value="TreeGrafter"/>
</dbReference>
<gene>
    <name evidence="5" type="primary">TRAPPC13</name>
    <name evidence="5" type="ORF">H4R26_003706</name>
</gene>
<dbReference type="AlphaFoldDB" id="A0A9W8BHI2"/>
<dbReference type="InterPro" id="IPR055429">
    <property type="entry name" value="TRAPPC13_M"/>
</dbReference>
<dbReference type="Pfam" id="PF06159">
    <property type="entry name" value="TRAPPC13_N"/>
    <property type="match status" value="1"/>
</dbReference>
<organism evidence="5 6">
    <name type="scientific">Coemansia thaxteri</name>
    <dbReference type="NCBI Taxonomy" id="2663907"/>
    <lineage>
        <taxon>Eukaryota</taxon>
        <taxon>Fungi</taxon>
        <taxon>Fungi incertae sedis</taxon>
        <taxon>Zoopagomycota</taxon>
        <taxon>Kickxellomycotina</taxon>
        <taxon>Kickxellomycetes</taxon>
        <taxon>Kickxellales</taxon>
        <taxon>Kickxellaceae</taxon>
        <taxon>Coemansia</taxon>
    </lineage>
</organism>
<accession>A0A9W8BHI2</accession>
<dbReference type="Pfam" id="PF23643">
    <property type="entry name" value="TRAPPC13_C"/>
    <property type="match status" value="1"/>
</dbReference>
<protein>
    <submittedName>
        <fullName evidence="5">Trafficking protein particle complex subunit 13</fullName>
    </submittedName>
</protein>
<evidence type="ECO:0000259" key="2">
    <source>
        <dbReference type="Pfam" id="PF06159"/>
    </source>
</evidence>
<sequence>MQTVQAGHPLAGFPVSEALGLPRAFGTMFLGETFAAHVCVCNEGAAGVRDVSVRVAMQTGSQQLALLTEAAAQLAGGQPLNAQVAHEIKELGAHVLACAVSYVTAQGERRVLQRAFKFGVANPLVVKTKVNHAARAVLLEVQVLNATQAPMALERLRFEPSPPFAAEDLGAEDHGAEVYGADDRGADGLGRASLAETRAAFMQPGDVRQFLYRLTPQPPPGPVTVDQERAAQYAPALGKLDILWRGAFGSFGRLQTSQLLRKSPGMFLIEIERAAVVGSEDNSACLELPFAARVRVRNVSDRPMVVSAAVRPHAHPAVIACGPAQHSLGEMQPGEAHDLDLQFLPLAPGVQRVGAVVLVDSLSGYTREVDHLLDVFVAA</sequence>
<feature type="domain" description="Trafficking protein particle complex subunit 13 C-terminal" evidence="3">
    <location>
        <begin position="285"/>
        <end position="377"/>
    </location>
</feature>
<dbReference type="PANTHER" id="PTHR13134">
    <property type="entry name" value="TRAFFICKING PROTEIN PARTICLE COMPLEX SUBUNIT 13"/>
    <property type="match status" value="1"/>
</dbReference>
<dbReference type="Proteomes" id="UP001150907">
    <property type="component" value="Unassembled WGS sequence"/>
</dbReference>
<evidence type="ECO:0000313" key="5">
    <source>
        <dbReference type="EMBL" id="KAJ2002242.1"/>
    </source>
</evidence>
<name>A0A9W8BHI2_9FUNG</name>
<keyword evidence="6" id="KW-1185">Reference proteome</keyword>
<dbReference type="InterPro" id="IPR055428">
    <property type="entry name" value="TRAPPC13_C"/>
</dbReference>
<dbReference type="Pfam" id="PF23647">
    <property type="entry name" value="TRAPPC13_M"/>
    <property type="match status" value="1"/>
</dbReference>
<dbReference type="EMBL" id="JANBQF010000321">
    <property type="protein sequence ID" value="KAJ2002242.1"/>
    <property type="molecule type" value="Genomic_DNA"/>
</dbReference>
<comment type="caution">
    <text evidence="5">The sequence shown here is derived from an EMBL/GenBank/DDBJ whole genome shotgun (WGS) entry which is preliminary data.</text>
</comment>
<dbReference type="PANTHER" id="PTHR13134:SF3">
    <property type="entry name" value="TRAFFICKING PROTEIN PARTICLE COMPLEX SUBUNIT 13"/>
    <property type="match status" value="1"/>
</dbReference>
<reference evidence="5" key="1">
    <citation type="submission" date="2022-07" db="EMBL/GenBank/DDBJ databases">
        <title>Phylogenomic reconstructions and comparative analyses of Kickxellomycotina fungi.</title>
        <authorList>
            <person name="Reynolds N.K."/>
            <person name="Stajich J.E."/>
            <person name="Barry K."/>
            <person name="Grigoriev I.V."/>
            <person name="Crous P."/>
            <person name="Smith M.E."/>
        </authorList>
    </citation>
    <scope>NUCLEOTIDE SEQUENCE</scope>
    <source>
        <strain evidence="5">IMI 214461</strain>
    </source>
</reference>
<dbReference type="InterPro" id="IPR010378">
    <property type="entry name" value="TRAPPC13"/>
</dbReference>
<dbReference type="InterPro" id="IPR055427">
    <property type="entry name" value="TRAPPC13_N"/>
</dbReference>
<feature type="domain" description="Trafficking protein particle complex subunit 13 N-terminal" evidence="2">
    <location>
        <begin position="12"/>
        <end position="120"/>
    </location>
</feature>
<proteinExistence type="inferred from homology"/>